<dbReference type="GO" id="GO:0005737">
    <property type="term" value="C:cytoplasm"/>
    <property type="evidence" value="ECO:0007669"/>
    <property type="project" value="TreeGrafter"/>
</dbReference>
<dbReference type="RefSeq" id="WP_013563151.1">
    <property type="nucleotide sequence ID" value="NC_014962.1"/>
</dbReference>
<dbReference type="NCBIfam" id="TIGR00251">
    <property type="entry name" value="DUF167 family protein"/>
    <property type="match status" value="1"/>
</dbReference>
<dbReference type="InParanoid" id="E8QX29"/>
<dbReference type="SUPFAM" id="SSF69786">
    <property type="entry name" value="YggU-like"/>
    <property type="match status" value="1"/>
</dbReference>
<keyword evidence="5" id="KW-1185">Reference proteome</keyword>
<dbReference type="InterPro" id="IPR036591">
    <property type="entry name" value="YggU-like_sf"/>
</dbReference>
<name>E8QX29_ISOPI</name>
<dbReference type="InterPro" id="IPR003746">
    <property type="entry name" value="DUF167"/>
</dbReference>
<dbReference type="Proteomes" id="UP000008631">
    <property type="component" value="Chromosome"/>
</dbReference>
<evidence type="ECO:0000313" key="4">
    <source>
        <dbReference type="EMBL" id="ADV60862.1"/>
    </source>
</evidence>
<accession>E8QX29</accession>
<dbReference type="PANTHER" id="PTHR13420">
    <property type="entry name" value="UPF0235 PROTEIN C15ORF40"/>
    <property type="match status" value="1"/>
</dbReference>
<dbReference type="Pfam" id="PF02594">
    <property type="entry name" value="DUF167"/>
    <property type="match status" value="1"/>
</dbReference>
<organism evidence="4 5">
    <name type="scientific">Isosphaera pallida (strain ATCC 43644 / DSM 9630 / IS1B)</name>
    <dbReference type="NCBI Taxonomy" id="575540"/>
    <lineage>
        <taxon>Bacteria</taxon>
        <taxon>Pseudomonadati</taxon>
        <taxon>Planctomycetota</taxon>
        <taxon>Planctomycetia</taxon>
        <taxon>Isosphaerales</taxon>
        <taxon>Isosphaeraceae</taxon>
        <taxon>Isosphaera</taxon>
    </lineage>
</organism>
<reference evidence="4 5" key="2">
    <citation type="journal article" date="2011" name="Stand. Genomic Sci.">
        <title>Complete genome sequence of Isosphaera pallida type strain (IS1B).</title>
        <authorList>
            <consortium name="US DOE Joint Genome Institute (JGI-PGF)"/>
            <person name="Goker M."/>
            <person name="Cleland D."/>
            <person name="Saunders E."/>
            <person name="Lapidus A."/>
            <person name="Nolan M."/>
            <person name="Lucas S."/>
            <person name="Hammon N."/>
            <person name="Deshpande S."/>
            <person name="Cheng J.F."/>
            <person name="Tapia R."/>
            <person name="Han C."/>
            <person name="Goodwin L."/>
            <person name="Pitluck S."/>
            <person name="Liolios K."/>
            <person name="Pagani I."/>
            <person name="Ivanova N."/>
            <person name="Mavromatis K."/>
            <person name="Pati A."/>
            <person name="Chen A."/>
            <person name="Palaniappan K."/>
            <person name="Land M."/>
            <person name="Hauser L."/>
            <person name="Chang Y.J."/>
            <person name="Jeffries C.D."/>
            <person name="Detter J.C."/>
            <person name="Beck B."/>
            <person name="Woyke T."/>
            <person name="Bristow J."/>
            <person name="Eisen J.A."/>
            <person name="Markowitz V."/>
            <person name="Hugenholtz P."/>
            <person name="Kyrpides N.C."/>
            <person name="Klenk H.P."/>
        </authorList>
    </citation>
    <scope>NUCLEOTIDE SEQUENCE [LARGE SCALE GENOMIC DNA]</scope>
    <source>
        <strain evidence="5">ATCC 43644 / DSM 9630 / IS1B</strain>
    </source>
</reference>
<gene>
    <name evidence="4" type="ordered locus">Isop_0265</name>
</gene>
<dbReference type="AlphaFoldDB" id="E8QX29"/>
<comment type="similarity">
    <text evidence="1 2">Belongs to the UPF0235 family.</text>
</comment>
<dbReference type="SMART" id="SM01152">
    <property type="entry name" value="DUF167"/>
    <property type="match status" value="1"/>
</dbReference>
<reference key="1">
    <citation type="submission" date="2010-11" db="EMBL/GenBank/DDBJ databases">
        <title>The complete sequence of chromosome of Isophaera pallida ATCC 43644.</title>
        <authorList>
            <consortium name="US DOE Joint Genome Institute (JGI-PGF)"/>
            <person name="Lucas S."/>
            <person name="Copeland A."/>
            <person name="Lapidus A."/>
            <person name="Bruce D."/>
            <person name="Goodwin L."/>
            <person name="Pitluck S."/>
            <person name="Kyrpides N."/>
            <person name="Mavromatis K."/>
            <person name="Pagani I."/>
            <person name="Ivanova N."/>
            <person name="Saunders E."/>
            <person name="Brettin T."/>
            <person name="Detter J.C."/>
            <person name="Han C."/>
            <person name="Tapia R."/>
            <person name="Land M."/>
            <person name="Hauser L."/>
            <person name="Markowitz V."/>
            <person name="Cheng J.-F."/>
            <person name="Hugenholtz P."/>
            <person name="Woyke T."/>
            <person name="Wu D."/>
            <person name="Eisen J.A."/>
        </authorList>
    </citation>
    <scope>NUCLEOTIDE SEQUENCE</scope>
    <source>
        <strain>ATCC 43644</strain>
    </source>
</reference>
<dbReference type="KEGG" id="ipa:Isop_0265"/>
<dbReference type="PANTHER" id="PTHR13420:SF7">
    <property type="entry name" value="UPF0235 PROTEIN C15ORF40"/>
    <property type="match status" value="1"/>
</dbReference>
<dbReference type="Gene3D" id="3.30.1200.10">
    <property type="entry name" value="YggU-like"/>
    <property type="match status" value="1"/>
</dbReference>
<feature type="region of interest" description="Disordered" evidence="3">
    <location>
        <begin position="1"/>
        <end position="25"/>
    </location>
</feature>
<dbReference type="HAMAP" id="MF_00634">
    <property type="entry name" value="UPF0235"/>
    <property type="match status" value="1"/>
</dbReference>
<dbReference type="HOGENOM" id="CLU_130694_6_0_0"/>
<protein>
    <recommendedName>
        <fullName evidence="2">UPF0235 protein Isop_0265</fullName>
    </recommendedName>
</protein>
<proteinExistence type="inferred from homology"/>
<evidence type="ECO:0000256" key="2">
    <source>
        <dbReference type="HAMAP-Rule" id="MF_00634"/>
    </source>
</evidence>
<sequence length="131" mass="13814">MSHSSHRAPGTDNSPPEGEDVIEATSDRAGGTLLAVMARPRSRRPGVVGTWCGAVVVAIAAAPEKGKANAAILEILADLLGIAKSRLDLVSGATARSKVVRIAGLEPDQVRQAISDHLKRFTLNDQGRLWE</sequence>
<evidence type="ECO:0000256" key="3">
    <source>
        <dbReference type="SAM" id="MobiDB-lite"/>
    </source>
</evidence>
<dbReference type="eggNOG" id="COG1872">
    <property type="taxonomic scope" value="Bacteria"/>
</dbReference>
<dbReference type="EMBL" id="CP002353">
    <property type="protein sequence ID" value="ADV60862.1"/>
    <property type="molecule type" value="Genomic_DNA"/>
</dbReference>
<evidence type="ECO:0000256" key="1">
    <source>
        <dbReference type="ARBA" id="ARBA00010364"/>
    </source>
</evidence>
<dbReference type="STRING" id="575540.Isop_0265"/>
<evidence type="ECO:0000313" key="5">
    <source>
        <dbReference type="Proteomes" id="UP000008631"/>
    </source>
</evidence>